<name>A0A4Q2UPA1_9BACT</name>
<evidence type="ECO:0000259" key="1">
    <source>
        <dbReference type="Pfam" id="PF18935"/>
    </source>
</evidence>
<dbReference type="Proteomes" id="UP000290407">
    <property type="component" value="Unassembled WGS sequence"/>
</dbReference>
<comment type="caution">
    <text evidence="2">The sequence shown here is derived from an EMBL/GenBank/DDBJ whole genome shotgun (WGS) entry which is preliminary data.</text>
</comment>
<protein>
    <recommendedName>
        <fullName evidence="1">DUF5683 domain-containing protein</fullName>
    </recommendedName>
</protein>
<dbReference type="InterPro" id="IPR043738">
    <property type="entry name" value="DUF5683"/>
</dbReference>
<dbReference type="Pfam" id="PF18935">
    <property type="entry name" value="DUF5683"/>
    <property type="match status" value="1"/>
</dbReference>
<dbReference type="RefSeq" id="WP_129600015.1">
    <property type="nucleotide sequence ID" value="NZ_SBLB01000001.1"/>
</dbReference>
<feature type="domain" description="DUF5683" evidence="1">
    <location>
        <begin position="97"/>
        <end position="274"/>
    </location>
</feature>
<evidence type="ECO:0000313" key="2">
    <source>
        <dbReference type="EMBL" id="RYC71274.1"/>
    </source>
</evidence>
<sequence>MKQLIVLFVAVLLFNVPVQRLFAQQPAIVPARTPAAVDSTRQIRSAADTIPATLPNNGGRPIRVGSSELTPEGDSLVQSLADTIRVGARQQAEIRKIIPRQATIRSLILPGLGQAYNRQYYKIPFIYGGYAAIGYYFLRYRRLANEAEDGYRLLLYGRQIVGPTQVELTNIPQLISQPIPVPAVIEKVEEVQIGDNIFRSTAGAKNAYDFYRRYRDLNILLSIVLYAVSAVEANVAAHLKTFDLSDDISMRVEPTVLPLPGTGPVPGIRLALTFK</sequence>
<gene>
    <name evidence="2" type="ORF">EQG79_03770</name>
</gene>
<proteinExistence type="predicted"/>
<accession>A0A4Q2UPA1</accession>
<organism evidence="2 3">
    <name type="scientific">Spirosoma sordidisoli</name>
    <dbReference type="NCBI Taxonomy" id="2502893"/>
    <lineage>
        <taxon>Bacteria</taxon>
        <taxon>Pseudomonadati</taxon>
        <taxon>Bacteroidota</taxon>
        <taxon>Cytophagia</taxon>
        <taxon>Cytophagales</taxon>
        <taxon>Cytophagaceae</taxon>
        <taxon>Spirosoma</taxon>
    </lineage>
</organism>
<reference evidence="2 3" key="1">
    <citation type="submission" date="2019-01" db="EMBL/GenBank/DDBJ databases">
        <title>Spirosoma flava sp. nov., a propanil-degrading bacterium isolated from herbicide-contaminated soil.</title>
        <authorList>
            <person name="Zhang L."/>
            <person name="Jiang J.-D."/>
        </authorList>
    </citation>
    <scope>NUCLEOTIDE SEQUENCE [LARGE SCALE GENOMIC DNA]</scope>
    <source>
        <strain evidence="2 3">TY50</strain>
    </source>
</reference>
<dbReference type="EMBL" id="SBLB01000001">
    <property type="protein sequence ID" value="RYC71274.1"/>
    <property type="molecule type" value="Genomic_DNA"/>
</dbReference>
<keyword evidence="3" id="KW-1185">Reference proteome</keyword>
<evidence type="ECO:0000313" key="3">
    <source>
        <dbReference type="Proteomes" id="UP000290407"/>
    </source>
</evidence>
<dbReference type="AlphaFoldDB" id="A0A4Q2UPA1"/>